<dbReference type="PANTHER" id="PTHR23028:SF53">
    <property type="entry name" value="ACYL_TRANSF_3 DOMAIN-CONTAINING PROTEIN"/>
    <property type="match status" value="1"/>
</dbReference>
<dbReference type="GO" id="GO:0016747">
    <property type="term" value="F:acyltransferase activity, transferring groups other than amino-acyl groups"/>
    <property type="evidence" value="ECO:0007669"/>
    <property type="project" value="InterPro"/>
</dbReference>
<keyword evidence="2" id="KW-0472">Membrane</keyword>
<evidence type="ECO:0000256" key="2">
    <source>
        <dbReference type="SAM" id="Phobius"/>
    </source>
</evidence>
<gene>
    <name evidence="4" type="ORF">Plo01_21890</name>
</gene>
<feature type="transmembrane region" description="Helical" evidence="2">
    <location>
        <begin position="341"/>
        <end position="362"/>
    </location>
</feature>
<feature type="transmembrane region" description="Helical" evidence="2">
    <location>
        <begin position="203"/>
        <end position="221"/>
    </location>
</feature>
<feature type="transmembrane region" description="Helical" evidence="2">
    <location>
        <begin position="303"/>
        <end position="329"/>
    </location>
</feature>
<keyword evidence="2" id="KW-1133">Transmembrane helix</keyword>
<dbReference type="AlphaFoldDB" id="A0A8J3RJE9"/>
<dbReference type="GO" id="GO:0000271">
    <property type="term" value="P:polysaccharide biosynthetic process"/>
    <property type="evidence" value="ECO:0007669"/>
    <property type="project" value="TreeGrafter"/>
</dbReference>
<feature type="transmembrane region" description="Helical" evidence="2">
    <location>
        <begin position="32"/>
        <end position="51"/>
    </location>
</feature>
<feature type="region of interest" description="Disordered" evidence="1">
    <location>
        <begin position="380"/>
        <end position="405"/>
    </location>
</feature>
<reference evidence="4 5" key="1">
    <citation type="submission" date="2021-01" db="EMBL/GenBank/DDBJ databases">
        <title>Whole genome shotgun sequence of Planobispora longispora NBRC 13918.</title>
        <authorList>
            <person name="Komaki H."/>
            <person name="Tamura T."/>
        </authorList>
    </citation>
    <scope>NUCLEOTIDE SEQUENCE [LARGE SCALE GENOMIC DNA]</scope>
    <source>
        <strain evidence="4 5">NBRC 13918</strain>
    </source>
</reference>
<keyword evidence="5" id="KW-1185">Reference proteome</keyword>
<dbReference type="InterPro" id="IPR050879">
    <property type="entry name" value="Acyltransferase_3"/>
</dbReference>
<evidence type="ECO:0000313" key="4">
    <source>
        <dbReference type="EMBL" id="GIH75760.1"/>
    </source>
</evidence>
<evidence type="ECO:0000259" key="3">
    <source>
        <dbReference type="Pfam" id="PF01757"/>
    </source>
</evidence>
<feature type="transmembrane region" description="Helical" evidence="2">
    <location>
        <begin position="72"/>
        <end position="93"/>
    </location>
</feature>
<feature type="transmembrane region" description="Helical" evidence="2">
    <location>
        <begin position="250"/>
        <end position="271"/>
    </location>
</feature>
<sequence>MAWLDVLRGIAALAVLVSHTLPALVADLLPRWFNLGTSGVIVFFLVSGYIIPASLERRGCVRSFWIGRSFRLYPIYLLTIALVLVMAPVVPIVEGVDPLAHLTMLMSVVDDSPRIVPPMWTLSYEMAFYLLVTALFVLGLHRRSGLLAVGFGLAFVLLPAGLGAVVLQEVSLLHGVLGDRTPLAALAVAAAGLTLVLWGRLRVAGALILGVLALGLLTMGAPAPPRGLMILAIMFAGSAIYRWERGQTSGLWCALAVGAIMCQAHTVIPSAPWMSSFWIPTVLLSGGVFALAMLLRRLRFPRVLVWLGLISYSVYLLHHPLLLLLTAVFGDPKDYPLASQALLIGLYVGVVFGLSTLTYRYVELPMQRLGRRLTQVPSAGASTGVSASPVGESDERSLSSAAPAG</sequence>
<organism evidence="4 5">
    <name type="scientific">Planobispora longispora</name>
    <dbReference type="NCBI Taxonomy" id="28887"/>
    <lineage>
        <taxon>Bacteria</taxon>
        <taxon>Bacillati</taxon>
        <taxon>Actinomycetota</taxon>
        <taxon>Actinomycetes</taxon>
        <taxon>Streptosporangiales</taxon>
        <taxon>Streptosporangiaceae</taxon>
        <taxon>Planobispora</taxon>
    </lineage>
</organism>
<feature type="transmembrane region" description="Helical" evidence="2">
    <location>
        <begin position="180"/>
        <end position="198"/>
    </location>
</feature>
<feature type="domain" description="Acyltransferase 3" evidence="3">
    <location>
        <begin position="2"/>
        <end position="359"/>
    </location>
</feature>
<feature type="transmembrane region" description="Helical" evidence="2">
    <location>
        <begin position="147"/>
        <end position="168"/>
    </location>
</feature>
<dbReference type="PANTHER" id="PTHR23028">
    <property type="entry name" value="ACETYLTRANSFERASE"/>
    <property type="match status" value="1"/>
</dbReference>
<dbReference type="Proteomes" id="UP000616724">
    <property type="component" value="Unassembled WGS sequence"/>
</dbReference>
<feature type="transmembrane region" description="Helical" evidence="2">
    <location>
        <begin position="122"/>
        <end position="140"/>
    </location>
</feature>
<evidence type="ECO:0000256" key="1">
    <source>
        <dbReference type="SAM" id="MobiDB-lite"/>
    </source>
</evidence>
<dbReference type="EMBL" id="BOOH01000018">
    <property type="protein sequence ID" value="GIH75760.1"/>
    <property type="molecule type" value="Genomic_DNA"/>
</dbReference>
<name>A0A8J3RJE9_9ACTN</name>
<accession>A0A8J3RJE9</accession>
<dbReference type="Pfam" id="PF01757">
    <property type="entry name" value="Acyl_transf_3"/>
    <property type="match status" value="1"/>
</dbReference>
<dbReference type="GO" id="GO:0016020">
    <property type="term" value="C:membrane"/>
    <property type="evidence" value="ECO:0007669"/>
    <property type="project" value="TreeGrafter"/>
</dbReference>
<proteinExistence type="predicted"/>
<feature type="transmembrane region" description="Helical" evidence="2">
    <location>
        <begin position="277"/>
        <end position="296"/>
    </location>
</feature>
<comment type="caution">
    <text evidence="4">The sequence shown here is derived from an EMBL/GenBank/DDBJ whole genome shotgun (WGS) entry which is preliminary data.</text>
</comment>
<keyword evidence="2" id="KW-0812">Transmembrane</keyword>
<feature type="transmembrane region" description="Helical" evidence="2">
    <location>
        <begin position="227"/>
        <end position="243"/>
    </location>
</feature>
<evidence type="ECO:0000313" key="5">
    <source>
        <dbReference type="Proteomes" id="UP000616724"/>
    </source>
</evidence>
<protein>
    <recommendedName>
        <fullName evidence="3">Acyltransferase 3 domain-containing protein</fullName>
    </recommendedName>
</protein>
<dbReference type="InterPro" id="IPR002656">
    <property type="entry name" value="Acyl_transf_3_dom"/>
</dbReference>